<dbReference type="VEuPathDB" id="TrichDB:TVAG_392960"/>
<reference evidence="2" key="1">
    <citation type="submission" date="2006-10" db="EMBL/GenBank/DDBJ databases">
        <authorList>
            <person name="Amadeo P."/>
            <person name="Zhao Q."/>
            <person name="Wortman J."/>
            <person name="Fraser-Liggett C."/>
            <person name="Carlton J."/>
        </authorList>
    </citation>
    <scope>NUCLEOTIDE SEQUENCE</scope>
    <source>
        <strain evidence="2">G3</strain>
    </source>
</reference>
<dbReference type="STRING" id="5722.A2DY92"/>
<keyword evidence="3" id="KW-1185">Reference proteome</keyword>
<gene>
    <name evidence="2" type="ORF">TVAG_392960</name>
</gene>
<dbReference type="GO" id="GO:0051177">
    <property type="term" value="P:meiotic sister chromatid cohesion"/>
    <property type="evidence" value="ECO:0000318"/>
    <property type="project" value="GO_Central"/>
</dbReference>
<dbReference type="AlphaFoldDB" id="A2DY92"/>
<dbReference type="InterPro" id="IPR011989">
    <property type="entry name" value="ARM-like"/>
</dbReference>
<dbReference type="FunFam" id="1.25.10.10:FF:000331">
    <property type="entry name" value="Phosphoprotein phosphatase, putative"/>
    <property type="match status" value="1"/>
</dbReference>
<protein>
    <recommendedName>
        <fullName evidence="4">Phosphoprotein phosphatase</fullName>
    </recommendedName>
</protein>
<dbReference type="InterPro" id="IPR016024">
    <property type="entry name" value="ARM-type_fold"/>
</dbReference>
<feature type="compositionally biased region" description="Basic residues" evidence="1">
    <location>
        <begin position="1"/>
        <end position="19"/>
    </location>
</feature>
<dbReference type="KEGG" id="tva:4772560"/>
<evidence type="ECO:0000313" key="3">
    <source>
        <dbReference type="Proteomes" id="UP000001542"/>
    </source>
</evidence>
<dbReference type="GO" id="GO:0007165">
    <property type="term" value="P:signal transduction"/>
    <property type="evidence" value="ECO:0007669"/>
    <property type="project" value="InterPro"/>
</dbReference>
<evidence type="ECO:0000256" key="1">
    <source>
        <dbReference type="SAM" id="MobiDB-lite"/>
    </source>
</evidence>
<dbReference type="eggNOG" id="KOG2085">
    <property type="taxonomic scope" value="Eukaryota"/>
</dbReference>
<proteinExistence type="predicted"/>
<feature type="region of interest" description="Disordered" evidence="1">
    <location>
        <begin position="1"/>
        <end position="43"/>
    </location>
</feature>
<dbReference type="Gene3D" id="1.25.10.10">
    <property type="entry name" value="Leucine-rich Repeat Variant"/>
    <property type="match status" value="1"/>
</dbReference>
<dbReference type="PANTHER" id="PTHR10257:SF3">
    <property type="entry name" value="SERINE_THREONINE-PROTEIN PHOSPHATASE 2A 56 KDA REGULATORY SUBUNIT GAMMA ISOFORM"/>
    <property type="match status" value="1"/>
</dbReference>
<dbReference type="PANTHER" id="PTHR10257">
    <property type="entry name" value="SERINE/THREONINE PROTEIN PHOSPHATASE 2A PP2A REGULATORY SUBUNIT B"/>
    <property type="match status" value="1"/>
</dbReference>
<dbReference type="InterPro" id="IPR002554">
    <property type="entry name" value="PP2A_B56"/>
</dbReference>
<dbReference type="SMR" id="A2DY92"/>
<name>A2DY92_TRIV3</name>
<dbReference type="Proteomes" id="UP000001542">
    <property type="component" value="Unassembled WGS sequence"/>
</dbReference>
<organism evidence="2 3">
    <name type="scientific">Trichomonas vaginalis (strain ATCC PRA-98 / G3)</name>
    <dbReference type="NCBI Taxonomy" id="412133"/>
    <lineage>
        <taxon>Eukaryota</taxon>
        <taxon>Metamonada</taxon>
        <taxon>Parabasalia</taxon>
        <taxon>Trichomonadida</taxon>
        <taxon>Trichomonadidae</taxon>
        <taxon>Trichomonas</taxon>
    </lineage>
</organism>
<dbReference type="EMBL" id="DS113268">
    <property type="protein sequence ID" value="EAY14569.1"/>
    <property type="molecule type" value="Genomic_DNA"/>
</dbReference>
<accession>A2DY92</accession>
<reference evidence="2" key="2">
    <citation type="journal article" date="2007" name="Science">
        <title>Draft genome sequence of the sexually transmitted pathogen Trichomonas vaginalis.</title>
        <authorList>
            <person name="Carlton J.M."/>
            <person name="Hirt R.P."/>
            <person name="Silva J.C."/>
            <person name="Delcher A.L."/>
            <person name="Schatz M."/>
            <person name="Zhao Q."/>
            <person name="Wortman J.R."/>
            <person name="Bidwell S.L."/>
            <person name="Alsmark U.C.M."/>
            <person name="Besteiro S."/>
            <person name="Sicheritz-Ponten T."/>
            <person name="Noel C.J."/>
            <person name="Dacks J.B."/>
            <person name="Foster P.G."/>
            <person name="Simillion C."/>
            <person name="Van de Peer Y."/>
            <person name="Miranda-Saavedra D."/>
            <person name="Barton G.J."/>
            <person name="Westrop G.D."/>
            <person name="Mueller S."/>
            <person name="Dessi D."/>
            <person name="Fiori P.L."/>
            <person name="Ren Q."/>
            <person name="Paulsen I."/>
            <person name="Zhang H."/>
            <person name="Bastida-Corcuera F.D."/>
            <person name="Simoes-Barbosa A."/>
            <person name="Brown M.T."/>
            <person name="Hayes R.D."/>
            <person name="Mukherjee M."/>
            <person name="Okumura C.Y."/>
            <person name="Schneider R."/>
            <person name="Smith A.J."/>
            <person name="Vanacova S."/>
            <person name="Villalvazo M."/>
            <person name="Haas B.J."/>
            <person name="Pertea M."/>
            <person name="Feldblyum T.V."/>
            <person name="Utterback T.R."/>
            <person name="Shu C.L."/>
            <person name="Osoegawa K."/>
            <person name="de Jong P.J."/>
            <person name="Hrdy I."/>
            <person name="Horvathova L."/>
            <person name="Zubacova Z."/>
            <person name="Dolezal P."/>
            <person name="Malik S.B."/>
            <person name="Logsdon J.M. Jr."/>
            <person name="Henze K."/>
            <person name="Gupta A."/>
            <person name="Wang C.C."/>
            <person name="Dunne R.L."/>
            <person name="Upcroft J.A."/>
            <person name="Upcroft P."/>
            <person name="White O."/>
            <person name="Salzberg S.L."/>
            <person name="Tang P."/>
            <person name="Chiu C.-H."/>
            <person name="Lee Y.-S."/>
            <person name="Embley T.M."/>
            <person name="Coombs G.H."/>
            <person name="Mottram J.C."/>
            <person name="Tachezy J."/>
            <person name="Fraser-Liggett C.M."/>
            <person name="Johnson P.J."/>
        </authorList>
    </citation>
    <scope>NUCLEOTIDE SEQUENCE [LARGE SCALE GENOMIC DNA]</scope>
    <source>
        <strain evidence="2">G3</strain>
    </source>
</reference>
<evidence type="ECO:0000313" key="2">
    <source>
        <dbReference type="EMBL" id="EAY14569.1"/>
    </source>
</evidence>
<dbReference type="GO" id="GO:0000159">
    <property type="term" value="C:protein phosphatase type 2A complex"/>
    <property type="evidence" value="ECO:0007669"/>
    <property type="project" value="InterPro"/>
</dbReference>
<dbReference type="Pfam" id="PF01603">
    <property type="entry name" value="B56"/>
    <property type="match status" value="1"/>
</dbReference>
<sequence length="482" mass="55406">MNKRRLSTPKLVIPRRRTKSQNLSPSSLKPLPDTLPNVKTQPVSDPEMENIKVSYTSHRNFSKNDIEIVFSKPFPELPPKDCKLYFKIKCNECAKICDFSNPNKDTQAKANKISLLRHIISSYQIPHIARSLSQDLIQEFYNMISSNLFREFPPVKIIDLHDGSIPDVQDASWTHLSIIYEALNGMIDISNAPDFPPNFIANIARNFYSFDSRERQQVCNTLIAISNKFPQCRVHIRKRIVDILSSNYCASAILDWMLSYANGLSIPLKQDSIDMFMKVLLPLHTLPNFCDYSKQIQVLMYTFIVKQPELFAYVANFIIVHWPIANVYKQVAFIDELDIIFSKYSQASQTQHFQMFFKFLCNLLSDQSYQVTDKVMTVLSNKGYYPIIKDHSNGIIFNLVTALLDTSANHWSTDVRKKSCTSLALLESYDANSYKKSVEAQKIMNTRRKAQLGLCKSTWQRVIDEARSNNKSIAHVNIDLVD</sequence>
<dbReference type="InParanoid" id="A2DY92"/>
<dbReference type="GO" id="GO:0072542">
    <property type="term" value="F:protein phosphatase activator activity"/>
    <property type="evidence" value="ECO:0000318"/>
    <property type="project" value="GO_Central"/>
</dbReference>
<dbReference type="RefSeq" id="XP_001326792.1">
    <property type="nucleotide sequence ID" value="XM_001326757.1"/>
</dbReference>
<dbReference type="VEuPathDB" id="TrichDB:TVAGG3_0281460"/>
<evidence type="ECO:0008006" key="4">
    <source>
        <dbReference type="Google" id="ProtNLM"/>
    </source>
</evidence>
<dbReference type="SUPFAM" id="SSF48371">
    <property type="entry name" value="ARM repeat"/>
    <property type="match status" value="1"/>
</dbReference>